<evidence type="ECO:0000256" key="3">
    <source>
        <dbReference type="ARBA" id="ARBA00022490"/>
    </source>
</evidence>
<evidence type="ECO:0000313" key="10">
    <source>
        <dbReference type="Proteomes" id="UP000032076"/>
    </source>
</evidence>
<comment type="subcellular location">
    <subcellularLocation>
        <location evidence="1">Cytoplasm</location>
    </subcellularLocation>
</comment>
<evidence type="ECO:0000256" key="5">
    <source>
        <dbReference type="ARBA" id="ARBA00022679"/>
    </source>
</evidence>
<sequence>MIKLVRVDDRLIHGQVAFAWTRGVGAEYIIVADDDAATNQIRKLSLSLAKPADTKLSIVKVDEAINILKDPKNKSVSIMVIVGGTASALKLAKEIDEIKSICLGGMKPENGKKSLTRAIAVSEEDIQNLNKLLEMGIEVEIREVPNSSKVFYKDLN</sequence>
<comment type="caution">
    <text evidence="9">The sequence shown here is derived from an EMBL/GenBank/DDBJ whole genome shotgun (WGS) entry which is preliminary data.</text>
</comment>
<evidence type="ECO:0000256" key="4">
    <source>
        <dbReference type="ARBA" id="ARBA00022597"/>
    </source>
</evidence>
<keyword evidence="7" id="KW-0418">Kinase</keyword>
<dbReference type="Pfam" id="PF03830">
    <property type="entry name" value="PTSIIB_sorb"/>
    <property type="match status" value="1"/>
</dbReference>
<evidence type="ECO:0000256" key="2">
    <source>
        <dbReference type="ARBA" id="ARBA00022448"/>
    </source>
</evidence>
<organism evidence="9 10">
    <name type="scientific">Caldibacillus thermoamylovorans</name>
    <dbReference type="NCBI Taxonomy" id="35841"/>
    <lineage>
        <taxon>Bacteria</taxon>
        <taxon>Bacillati</taxon>
        <taxon>Bacillota</taxon>
        <taxon>Bacilli</taxon>
        <taxon>Bacillales</taxon>
        <taxon>Bacillaceae</taxon>
        <taxon>Caldibacillus</taxon>
    </lineage>
</organism>
<protein>
    <submittedName>
        <fullName evidence="9">PTS system, mannose-specific IIB component</fullName>
        <ecNumber evidence="9">2.7.1.69</ecNumber>
    </submittedName>
</protein>
<keyword evidence="5 9" id="KW-0808">Transferase</keyword>
<evidence type="ECO:0000256" key="1">
    <source>
        <dbReference type="ARBA" id="ARBA00004496"/>
    </source>
</evidence>
<dbReference type="RefSeq" id="WP_041902885.1">
    <property type="nucleotide sequence ID" value="NZ_JAQEZG010000002.1"/>
</dbReference>
<dbReference type="GO" id="GO:0016301">
    <property type="term" value="F:kinase activity"/>
    <property type="evidence" value="ECO:0007669"/>
    <property type="project" value="UniProtKB-KW"/>
</dbReference>
<evidence type="ECO:0000256" key="7">
    <source>
        <dbReference type="ARBA" id="ARBA00022777"/>
    </source>
</evidence>
<gene>
    <name evidence="9" type="ORF">B4167_1124</name>
</gene>
<reference evidence="9 10" key="1">
    <citation type="submission" date="2015-01" db="EMBL/GenBank/DDBJ databases">
        <title>Draft Genome Sequences of Four Bacillus thermoamylovorans Strains, Isolated From Food Products.</title>
        <authorList>
            <person name="Krawcyk A.O."/>
            <person name="Berendsen E.M."/>
            <person name="Eijlander R.T."/>
            <person name="de Jong A."/>
            <person name="Wells-Bennik M."/>
            <person name="Kuipers O.P."/>
        </authorList>
    </citation>
    <scope>NUCLEOTIDE SEQUENCE [LARGE SCALE GENOMIC DNA]</scope>
    <source>
        <strain evidence="9 10">B4167</strain>
    </source>
</reference>
<dbReference type="EC" id="2.7.1.69" evidence="9"/>
<dbReference type="EMBL" id="JXLU01000095">
    <property type="protein sequence ID" value="KIO72434.1"/>
    <property type="molecule type" value="Genomic_DNA"/>
</dbReference>
<keyword evidence="4" id="KW-0762">Sugar transport</keyword>
<evidence type="ECO:0000313" key="9">
    <source>
        <dbReference type="EMBL" id="KIO72434.1"/>
    </source>
</evidence>
<dbReference type="SUPFAM" id="SSF52728">
    <property type="entry name" value="PTS IIb component"/>
    <property type="match status" value="1"/>
</dbReference>
<dbReference type="GO" id="GO:0009401">
    <property type="term" value="P:phosphoenolpyruvate-dependent sugar phosphotransferase system"/>
    <property type="evidence" value="ECO:0007669"/>
    <property type="project" value="UniProtKB-KW"/>
</dbReference>
<dbReference type="AlphaFoldDB" id="A0ABD4A6L6"/>
<feature type="domain" description="PTS EIIB type-4" evidence="8">
    <location>
        <begin position="1"/>
        <end position="156"/>
    </location>
</feature>
<dbReference type="InterPro" id="IPR036667">
    <property type="entry name" value="PTS_IIB_sorbose-sp_sf"/>
</dbReference>
<accession>A0ABD4A6L6</accession>
<keyword evidence="6" id="KW-0598">Phosphotransferase system</keyword>
<dbReference type="Gene3D" id="3.40.35.10">
    <property type="entry name" value="Phosphotransferase system, sorbose subfamily IIB component"/>
    <property type="match status" value="1"/>
</dbReference>
<dbReference type="PROSITE" id="PS51101">
    <property type="entry name" value="PTS_EIIB_TYPE_4"/>
    <property type="match status" value="1"/>
</dbReference>
<dbReference type="Proteomes" id="UP000032076">
    <property type="component" value="Unassembled WGS sequence"/>
</dbReference>
<keyword evidence="3" id="KW-0963">Cytoplasm</keyword>
<evidence type="ECO:0000256" key="6">
    <source>
        <dbReference type="ARBA" id="ARBA00022683"/>
    </source>
</evidence>
<dbReference type="GO" id="GO:0005737">
    <property type="term" value="C:cytoplasm"/>
    <property type="evidence" value="ECO:0007669"/>
    <property type="project" value="UniProtKB-SubCell"/>
</dbReference>
<keyword evidence="2" id="KW-0813">Transport</keyword>
<name>A0ABD4A6L6_9BACI</name>
<proteinExistence type="predicted"/>
<evidence type="ECO:0000259" key="8">
    <source>
        <dbReference type="PROSITE" id="PS51101"/>
    </source>
</evidence>
<dbReference type="InterPro" id="IPR004720">
    <property type="entry name" value="PTS_IIB_sorbose-sp"/>
</dbReference>